<feature type="signal peptide" evidence="1">
    <location>
        <begin position="1"/>
        <end position="24"/>
    </location>
</feature>
<reference evidence="2 3" key="1">
    <citation type="submission" date="2019-08" db="EMBL/GenBank/DDBJ databases">
        <title>Complete genome sequence of Rhodanobacter glycinis strain T01E-68 isolated from tomato root.</title>
        <authorList>
            <person name="Weon H.-Y."/>
            <person name="Lee S.A."/>
        </authorList>
    </citation>
    <scope>NUCLEOTIDE SEQUENCE [LARGE SCALE GENOMIC DNA]</scope>
    <source>
        <strain evidence="2 3">T01E-68</strain>
    </source>
</reference>
<sequence>MPKNSRLRQVAALLLVANISIAYAHANTSQTSENDLLVPSASPAKQHPTIDRAWTWYATAIKNHTPNRKDFDNFVRDYQAMYVDPYLASLRLKPEELHASQVEFQRRAKQYGDSLGLQPVSPPSPNGIQAEIRQEQKNLDGVLTSWVGSNINDFMMKWGAPSGEYRMPNGNSIYTWLNEDMIPTAVAISRVGAEYIEMGGGPIMVSCKITIFSDSRGTIFNWKWEGNGC</sequence>
<accession>A0A5B9E3R3</accession>
<dbReference type="RefSeq" id="WP_147627653.1">
    <property type="nucleotide sequence ID" value="NZ_CP042807.1"/>
</dbReference>
<evidence type="ECO:0000256" key="1">
    <source>
        <dbReference type="SAM" id="SignalP"/>
    </source>
</evidence>
<dbReference type="AlphaFoldDB" id="A0A5B9E3R3"/>
<protein>
    <submittedName>
        <fullName evidence="2">Uncharacterized protein</fullName>
    </submittedName>
</protein>
<dbReference type="KEGG" id="rgl:CS053_12380"/>
<feature type="chain" id="PRO_5023112898" evidence="1">
    <location>
        <begin position="25"/>
        <end position="229"/>
    </location>
</feature>
<keyword evidence="1" id="KW-0732">Signal</keyword>
<name>A0A5B9E3R3_9GAMM</name>
<gene>
    <name evidence="2" type="ORF">CS053_12380</name>
</gene>
<proteinExistence type="predicted"/>
<evidence type="ECO:0000313" key="3">
    <source>
        <dbReference type="Proteomes" id="UP000321807"/>
    </source>
</evidence>
<dbReference type="EMBL" id="CP042807">
    <property type="protein sequence ID" value="QEE25200.1"/>
    <property type="molecule type" value="Genomic_DNA"/>
</dbReference>
<evidence type="ECO:0000313" key="2">
    <source>
        <dbReference type="EMBL" id="QEE25200.1"/>
    </source>
</evidence>
<dbReference type="Proteomes" id="UP000321807">
    <property type="component" value="Chromosome"/>
</dbReference>
<organism evidence="2 3">
    <name type="scientific">Rhodanobacter glycinis</name>
    <dbReference type="NCBI Taxonomy" id="582702"/>
    <lineage>
        <taxon>Bacteria</taxon>
        <taxon>Pseudomonadati</taxon>
        <taxon>Pseudomonadota</taxon>
        <taxon>Gammaproteobacteria</taxon>
        <taxon>Lysobacterales</taxon>
        <taxon>Rhodanobacteraceae</taxon>
        <taxon>Rhodanobacter</taxon>
    </lineage>
</organism>